<dbReference type="GO" id="GO:0007021">
    <property type="term" value="P:tubulin complex assembly"/>
    <property type="evidence" value="ECO:0007669"/>
    <property type="project" value="TreeGrafter"/>
</dbReference>
<evidence type="ECO:0000313" key="4">
    <source>
        <dbReference type="EMBL" id="QOY42196.1"/>
    </source>
</evidence>
<dbReference type="VEuPathDB" id="CryptoDB:CPATCC_0020230"/>
<proteinExistence type="inferred from homology"/>
<dbReference type="SMART" id="SM00673">
    <property type="entry name" value="CARP"/>
    <property type="match status" value="2"/>
</dbReference>
<reference evidence="4 5" key="1">
    <citation type="submission" date="2019-09" db="EMBL/GenBank/DDBJ databases">
        <title>Consistent, comparative and evidence-based genome assembly and annotation for Cryptosporidium parvum, C. hominis and C. tyzzeri.</title>
        <authorList>
            <person name="Baptista R.P."/>
            <person name="Li Y."/>
            <person name="Sateriale A."/>
            <person name="Ansell B."/>
            <person name="Jex A."/>
            <person name="Sanders M."/>
            <person name="Brooks K."/>
            <person name="Tracey A."/>
            <person name="Berriman M."/>
            <person name="Striepen B."/>
            <person name="Cotton J.A."/>
            <person name="Kissinger J.C."/>
        </authorList>
    </citation>
    <scope>NUCLEOTIDE SEQUENCE [LARGE SCALE GENOMIC DNA]</scope>
    <source>
        <strain evidence="4 5">IOWA-ATCC</strain>
    </source>
</reference>
<accession>A0A7S7LIZ3</accession>
<dbReference type="Gene3D" id="2.160.20.70">
    <property type="match status" value="1"/>
</dbReference>
<dbReference type="SMR" id="A0A7S7LIZ3"/>
<dbReference type="PANTHER" id="PTHR15139:SF0">
    <property type="entry name" value="TUBULIN-SPECIFIC CHAPERONE C"/>
    <property type="match status" value="1"/>
</dbReference>
<dbReference type="InterPro" id="IPR006599">
    <property type="entry name" value="CARP_motif"/>
</dbReference>
<comment type="similarity">
    <text evidence="1">Belongs to the TBCC family.</text>
</comment>
<dbReference type="InterPro" id="IPR012945">
    <property type="entry name" value="Tubulin-bd_cofactor_C_dom"/>
</dbReference>
<dbReference type="InterPro" id="IPR027684">
    <property type="entry name" value="TBCC"/>
</dbReference>
<evidence type="ECO:0000259" key="3">
    <source>
        <dbReference type="PROSITE" id="PS51329"/>
    </source>
</evidence>
<dbReference type="InterPro" id="IPR016098">
    <property type="entry name" value="CAP/MinC_C"/>
</dbReference>
<feature type="domain" description="C-CAP/cofactor C-like" evidence="3">
    <location>
        <begin position="16"/>
        <end position="142"/>
    </location>
</feature>
<dbReference type="AlphaFoldDB" id="A0A7S7LIZ3"/>
<dbReference type="PROSITE" id="PS51329">
    <property type="entry name" value="C_CAP_COFACTOR_C"/>
    <property type="match status" value="1"/>
</dbReference>
<dbReference type="OMA" id="MEDSEHI"/>
<organism evidence="4 5">
    <name type="scientific">Cryptosporidium parvum</name>
    <dbReference type="NCBI Taxonomy" id="5807"/>
    <lineage>
        <taxon>Eukaryota</taxon>
        <taxon>Sar</taxon>
        <taxon>Alveolata</taxon>
        <taxon>Apicomplexa</taxon>
        <taxon>Conoidasida</taxon>
        <taxon>Coccidia</taxon>
        <taxon>Eucoccidiorida</taxon>
        <taxon>Eimeriorina</taxon>
        <taxon>Cryptosporidiidae</taxon>
        <taxon>Cryptosporidium</taxon>
    </lineage>
</organism>
<sequence length="187" mass="21823">MELKGNFAVSYFFFLFVKMLIDCIKYIKNKDINYSDKQISRELKLESIYNSKLKLLLGLYKLEISNIEDSSIYFGPVSTSVSIKNCKNCLIAVACRQIRIHDSDGLKIRLSCCTQPLIENCYNITFDIRTKNNVNFYVIFENHLQEMGIHKSEFLTKDNFKVSDLSWLKIQDSPNWKFGNVDLEITE</sequence>
<dbReference type="GO" id="GO:0007023">
    <property type="term" value="P:post-chaperonin tubulin folding pathway"/>
    <property type="evidence" value="ECO:0007669"/>
    <property type="project" value="InterPro"/>
</dbReference>
<dbReference type="Proteomes" id="UP000593906">
    <property type="component" value="Chromosome 4"/>
</dbReference>
<gene>
    <name evidence="4" type="ORF">CPATCC_001812</name>
</gene>
<name>A0A7S7LIZ3_CRYPV</name>
<dbReference type="InterPro" id="IPR017901">
    <property type="entry name" value="C-CAP_CF_C-like"/>
</dbReference>
<evidence type="ECO:0000256" key="1">
    <source>
        <dbReference type="ARBA" id="ARBA00008848"/>
    </source>
</evidence>
<dbReference type="EMBL" id="CP044419">
    <property type="protein sequence ID" value="QOY42196.1"/>
    <property type="molecule type" value="Genomic_DNA"/>
</dbReference>
<keyword evidence="2" id="KW-0143">Chaperone</keyword>
<evidence type="ECO:0000313" key="5">
    <source>
        <dbReference type="Proteomes" id="UP000593906"/>
    </source>
</evidence>
<dbReference type="GO" id="GO:0005737">
    <property type="term" value="C:cytoplasm"/>
    <property type="evidence" value="ECO:0007669"/>
    <property type="project" value="TreeGrafter"/>
</dbReference>
<evidence type="ECO:0000256" key="2">
    <source>
        <dbReference type="ARBA" id="ARBA00023186"/>
    </source>
</evidence>
<dbReference type="Pfam" id="PF07986">
    <property type="entry name" value="TBCC"/>
    <property type="match status" value="1"/>
</dbReference>
<protein>
    <recommendedName>
        <fullName evidence="3">C-CAP/cofactor C-like domain-containing protein</fullName>
    </recommendedName>
</protein>
<dbReference type="PANTHER" id="PTHR15139">
    <property type="entry name" value="TUBULIN FOLDING COFACTOR C"/>
    <property type="match status" value="1"/>
</dbReference>